<gene>
    <name evidence="1" type="ORF">FCS21_01420</name>
</gene>
<dbReference type="Gene3D" id="3.30.559.10">
    <property type="entry name" value="Chloramphenicol acetyltransferase-like domain"/>
    <property type="match status" value="1"/>
</dbReference>
<dbReference type="InterPro" id="IPR023213">
    <property type="entry name" value="CAT-like_dom_sf"/>
</dbReference>
<proteinExistence type="predicted"/>
<organism evidence="1 2">
    <name type="scientific">Colwellia ponticola</name>
    <dbReference type="NCBI Taxonomy" id="2304625"/>
    <lineage>
        <taxon>Bacteria</taxon>
        <taxon>Pseudomonadati</taxon>
        <taxon>Pseudomonadota</taxon>
        <taxon>Gammaproteobacteria</taxon>
        <taxon>Alteromonadales</taxon>
        <taxon>Colwelliaceae</taxon>
        <taxon>Colwellia</taxon>
    </lineage>
</organism>
<keyword evidence="2" id="KW-1185">Reference proteome</keyword>
<comment type="caution">
    <text evidence="1">The sequence shown here is derived from an EMBL/GenBank/DDBJ whole genome shotgun (WGS) entry which is preliminary data.</text>
</comment>
<reference evidence="1 2" key="1">
    <citation type="submission" date="2019-05" db="EMBL/GenBank/DDBJ databases">
        <title>Colwellia ponticola sp. nov., isolated from seawater.</title>
        <authorList>
            <person name="Yoon J.-H."/>
        </authorList>
    </citation>
    <scope>NUCLEOTIDE SEQUENCE [LARGE SCALE GENOMIC DNA]</scope>
    <source>
        <strain evidence="1 2">OISW-25</strain>
    </source>
</reference>
<sequence length="256" mass="28525">MRKIIDSPNYDLGQHVIPISSLDNALADYRSTPRAPLIQYFNVDALIRDCRDKYPSLSKNSIICAAITKAIYAINVQEKAVDAKHNISFKMVSDILSPGMRQQYSGNYIAFVPVTVDGEKLLEDIAYDINCTVVDFKENELDTSVFALTEEAIRNALVGTADDPLSFIVTNWNNFSFIETKDFLLNCQSIRHQSGVNINPKDSLGAALVNRPVLVINFSPDGELCISQFPSLSLPTVNDNFAQHLNIVLQHEDVSR</sequence>
<dbReference type="EMBL" id="SZVP01000001">
    <property type="protein sequence ID" value="TMM47667.1"/>
    <property type="molecule type" value="Genomic_DNA"/>
</dbReference>
<protein>
    <submittedName>
        <fullName evidence="1">Uncharacterized protein</fullName>
    </submittedName>
</protein>
<accession>A0A8H2JNY4</accession>
<evidence type="ECO:0000313" key="1">
    <source>
        <dbReference type="EMBL" id="TMM47667.1"/>
    </source>
</evidence>
<dbReference type="OrthoDB" id="9757559at2"/>
<dbReference type="Proteomes" id="UP000307702">
    <property type="component" value="Unassembled WGS sequence"/>
</dbReference>
<dbReference type="RefSeq" id="WP_138620199.1">
    <property type="nucleotide sequence ID" value="NZ_SZVP01000001.1"/>
</dbReference>
<name>A0A8H2JNY4_9GAMM</name>
<evidence type="ECO:0000313" key="2">
    <source>
        <dbReference type="Proteomes" id="UP000307702"/>
    </source>
</evidence>
<dbReference type="AlphaFoldDB" id="A0A8H2JNY4"/>